<evidence type="ECO:0000313" key="4">
    <source>
        <dbReference type="EMBL" id="KAG8624661.1"/>
    </source>
</evidence>
<dbReference type="PANTHER" id="PTHR46082:SF11">
    <property type="entry name" value="AAA+ ATPASE DOMAIN-CONTAINING PROTEIN-RELATED"/>
    <property type="match status" value="1"/>
</dbReference>
<organism evidence="4 5">
    <name type="scientific">Elsinoe batatas</name>
    <dbReference type="NCBI Taxonomy" id="2601811"/>
    <lineage>
        <taxon>Eukaryota</taxon>
        <taxon>Fungi</taxon>
        <taxon>Dikarya</taxon>
        <taxon>Ascomycota</taxon>
        <taxon>Pezizomycotina</taxon>
        <taxon>Dothideomycetes</taxon>
        <taxon>Dothideomycetidae</taxon>
        <taxon>Myriangiales</taxon>
        <taxon>Elsinoaceae</taxon>
        <taxon>Elsinoe</taxon>
    </lineage>
</organism>
<evidence type="ECO:0000256" key="2">
    <source>
        <dbReference type="PROSITE-ProRule" id="PRU00023"/>
    </source>
</evidence>
<feature type="repeat" description="ANK" evidence="2">
    <location>
        <begin position="756"/>
        <end position="788"/>
    </location>
</feature>
<evidence type="ECO:0000313" key="5">
    <source>
        <dbReference type="Proteomes" id="UP000809789"/>
    </source>
</evidence>
<dbReference type="InterPro" id="IPR002110">
    <property type="entry name" value="Ankyrin_rpt"/>
</dbReference>
<dbReference type="SMART" id="SM00248">
    <property type="entry name" value="ANK"/>
    <property type="match status" value="6"/>
</dbReference>
<protein>
    <recommendedName>
        <fullName evidence="3">Nephrocystin 3-like N-terminal domain-containing protein</fullName>
    </recommendedName>
</protein>
<sequence length="859" mass="94920">MKQLRPEDYHIGWVCPLKVEYLAAKCMLDELHEGLAQPDSDHNVYELGEIHKHNVVLCRLSTTGNTITASSVTHMKRTFPNLKFALLVGIGGGVPTITSNGEIRLGHVIVGKPTGNAVVKDAYLRDTLSSKDGIICFEMEAAGALTSIECLVVRGISDYCDSHKNDRWQGYASINATAFAREVLKKLPIDSVKQYQSGWYSAHAYDEFPAADSRGDLQDLSTQVQELKVSMETGHRKYESKSILDWLCPSDTSGIHNNALESHHAGTGEWIFNHESYISWITTQGSFLWLSGRLGSGKTTLVSYIANHLACTGNRVVYHYFRLGDASERGAYSDMLRSLCAQLFTLTTKSPAISMQKVYVGRVVGLEACKTSFIHDPREADHEIVLSDDLGPRSVEKRVPQPFVPRLFSGDTFVPTWKVLNEAVYKLTVAVRNGINMILQLAAFHECLDLILFCLLNGADPNIGLLDNQSDGCRNQSLLSKACSQGWMDIIRLLLQKKAGRKELVRPRDWPLYALCRASKMYSEEEFLSLFFEIESAGFGMDAALCAALIEEDDEVAQMLTRLGANIHGTLKWAMKWDNCEPALEAGARWNNAFDLFSFGDMAEKADLDPDLALASALQADNTSCILILLGRGGRLSRSDSCGDSILLVAARQGLQNDRDSLFAAAAYFSWPAIQSLLMHNRRLNWNQRPISVLHITALYSPSPNIIKQMSAFGGNPSARDMYGNDLFHLAALNKSTEILQYLLSAQVTLNNTNKDGDTPLDVARRYGRQDTADLLIAAGAQARQDSGAQGSASALDAYMPSKNGEGLAWSETQLDEALRAAIDADHRECIRLLEAHGARLERSTQPEQSADDDELYCR</sequence>
<dbReference type="GO" id="GO:0009116">
    <property type="term" value="P:nucleoside metabolic process"/>
    <property type="evidence" value="ECO:0007669"/>
    <property type="project" value="InterPro"/>
</dbReference>
<dbReference type="Gene3D" id="3.40.50.1580">
    <property type="entry name" value="Nucleoside phosphorylase domain"/>
    <property type="match status" value="2"/>
</dbReference>
<dbReference type="PROSITE" id="PS50297">
    <property type="entry name" value="ANK_REP_REGION"/>
    <property type="match status" value="1"/>
</dbReference>
<evidence type="ECO:0000256" key="1">
    <source>
        <dbReference type="ARBA" id="ARBA00022737"/>
    </source>
</evidence>
<feature type="repeat" description="ANK" evidence="2">
    <location>
        <begin position="723"/>
        <end position="755"/>
    </location>
</feature>
<dbReference type="InterPro" id="IPR035994">
    <property type="entry name" value="Nucleoside_phosphorylase_sf"/>
</dbReference>
<evidence type="ECO:0000259" key="3">
    <source>
        <dbReference type="Pfam" id="PF24883"/>
    </source>
</evidence>
<reference evidence="4" key="1">
    <citation type="submission" date="2021-07" db="EMBL/GenBank/DDBJ databases">
        <title>Elsinoe batatas strain:CRI-CJ2 Genome sequencing and assembly.</title>
        <authorList>
            <person name="Huang L."/>
        </authorList>
    </citation>
    <scope>NUCLEOTIDE SEQUENCE</scope>
    <source>
        <strain evidence="4">CRI-CJ2</strain>
    </source>
</reference>
<dbReference type="Gene3D" id="3.40.50.300">
    <property type="entry name" value="P-loop containing nucleotide triphosphate hydrolases"/>
    <property type="match status" value="1"/>
</dbReference>
<dbReference type="Pfam" id="PF24883">
    <property type="entry name" value="NPHP3_N"/>
    <property type="match status" value="1"/>
</dbReference>
<dbReference type="EMBL" id="JAESVG020000009">
    <property type="protein sequence ID" value="KAG8624661.1"/>
    <property type="molecule type" value="Genomic_DNA"/>
</dbReference>
<dbReference type="PROSITE" id="PS50088">
    <property type="entry name" value="ANK_REPEAT"/>
    <property type="match status" value="2"/>
</dbReference>
<dbReference type="AlphaFoldDB" id="A0A8K0PCJ8"/>
<keyword evidence="5" id="KW-1185">Reference proteome</keyword>
<dbReference type="InterPro" id="IPR036770">
    <property type="entry name" value="Ankyrin_rpt-contain_sf"/>
</dbReference>
<dbReference type="Pfam" id="PF12796">
    <property type="entry name" value="Ank_2"/>
    <property type="match status" value="1"/>
</dbReference>
<dbReference type="Proteomes" id="UP000809789">
    <property type="component" value="Unassembled WGS sequence"/>
</dbReference>
<dbReference type="InterPro" id="IPR053137">
    <property type="entry name" value="NLR-like"/>
</dbReference>
<dbReference type="SUPFAM" id="SSF52540">
    <property type="entry name" value="P-loop containing nucleoside triphosphate hydrolases"/>
    <property type="match status" value="1"/>
</dbReference>
<dbReference type="SUPFAM" id="SSF53167">
    <property type="entry name" value="Purine and uridine phosphorylases"/>
    <property type="match status" value="1"/>
</dbReference>
<dbReference type="InterPro" id="IPR027417">
    <property type="entry name" value="P-loop_NTPase"/>
</dbReference>
<comment type="caution">
    <text evidence="4">The sequence shown here is derived from an EMBL/GenBank/DDBJ whole genome shotgun (WGS) entry which is preliminary data.</text>
</comment>
<keyword evidence="1" id="KW-0677">Repeat</keyword>
<dbReference type="OrthoDB" id="1577640at2759"/>
<dbReference type="InterPro" id="IPR056884">
    <property type="entry name" value="NPHP3-like_N"/>
</dbReference>
<gene>
    <name evidence="4" type="ORF">KVT40_007728</name>
</gene>
<name>A0A8K0PCJ8_9PEZI</name>
<accession>A0A8K0PCJ8</accession>
<dbReference type="SUPFAM" id="SSF48403">
    <property type="entry name" value="Ankyrin repeat"/>
    <property type="match status" value="1"/>
</dbReference>
<keyword evidence="2" id="KW-0040">ANK repeat</keyword>
<dbReference type="PANTHER" id="PTHR46082">
    <property type="entry name" value="ATP/GTP-BINDING PROTEIN-RELATED"/>
    <property type="match status" value="1"/>
</dbReference>
<dbReference type="GO" id="GO:0003824">
    <property type="term" value="F:catalytic activity"/>
    <property type="evidence" value="ECO:0007669"/>
    <property type="project" value="InterPro"/>
</dbReference>
<dbReference type="Gene3D" id="1.25.40.20">
    <property type="entry name" value="Ankyrin repeat-containing domain"/>
    <property type="match status" value="2"/>
</dbReference>
<feature type="domain" description="Nephrocystin 3-like N-terminal" evidence="3">
    <location>
        <begin position="266"/>
        <end position="350"/>
    </location>
</feature>
<proteinExistence type="predicted"/>